<dbReference type="EMBL" id="CAEZZX010000064">
    <property type="protein sequence ID" value="CAB4776303.1"/>
    <property type="molecule type" value="Genomic_DNA"/>
</dbReference>
<reference evidence="2" key="1">
    <citation type="submission" date="2020-05" db="EMBL/GenBank/DDBJ databases">
        <authorList>
            <person name="Chiriac C."/>
            <person name="Salcher M."/>
            <person name="Ghai R."/>
            <person name="Kavagutti S V."/>
        </authorList>
    </citation>
    <scope>NUCLEOTIDE SEQUENCE</scope>
</reference>
<dbReference type="AlphaFoldDB" id="A0A6J6VZU9"/>
<protein>
    <submittedName>
        <fullName evidence="2">Unannotated protein</fullName>
    </submittedName>
</protein>
<feature type="compositionally biased region" description="Polar residues" evidence="1">
    <location>
        <begin position="39"/>
        <end position="50"/>
    </location>
</feature>
<name>A0A6J6VZU9_9ZZZZ</name>
<evidence type="ECO:0000256" key="1">
    <source>
        <dbReference type="SAM" id="MobiDB-lite"/>
    </source>
</evidence>
<feature type="region of interest" description="Disordered" evidence="1">
    <location>
        <begin position="28"/>
        <end position="50"/>
    </location>
</feature>
<proteinExistence type="predicted"/>
<accession>A0A6J6VZU9</accession>
<organism evidence="2">
    <name type="scientific">freshwater metagenome</name>
    <dbReference type="NCBI Taxonomy" id="449393"/>
    <lineage>
        <taxon>unclassified sequences</taxon>
        <taxon>metagenomes</taxon>
        <taxon>ecological metagenomes</taxon>
    </lineage>
</organism>
<gene>
    <name evidence="2" type="ORF">UFOPK2938_00436</name>
</gene>
<sequence>MVGIASTTATDSDPPATTLADEVATTVGDATGSLEEQPAITSAKETSATS</sequence>
<evidence type="ECO:0000313" key="2">
    <source>
        <dbReference type="EMBL" id="CAB4776303.1"/>
    </source>
</evidence>